<dbReference type="Pfam" id="PF07589">
    <property type="entry name" value="PEP-CTERM"/>
    <property type="match status" value="1"/>
</dbReference>
<feature type="signal peptide" evidence="1">
    <location>
        <begin position="1"/>
        <end position="20"/>
    </location>
</feature>
<evidence type="ECO:0000256" key="1">
    <source>
        <dbReference type="SAM" id="SignalP"/>
    </source>
</evidence>
<dbReference type="InterPro" id="IPR013424">
    <property type="entry name" value="Ice-binding_C"/>
</dbReference>
<dbReference type="EMBL" id="JACBAZ010000005">
    <property type="protein sequence ID" value="NWK56676.1"/>
    <property type="molecule type" value="Genomic_DNA"/>
</dbReference>
<organism evidence="3 4">
    <name type="scientific">Oceaniferula marina</name>
    <dbReference type="NCBI Taxonomy" id="2748318"/>
    <lineage>
        <taxon>Bacteria</taxon>
        <taxon>Pseudomonadati</taxon>
        <taxon>Verrucomicrobiota</taxon>
        <taxon>Verrucomicrobiia</taxon>
        <taxon>Verrucomicrobiales</taxon>
        <taxon>Verrucomicrobiaceae</taxon>
        <taxon>Oceaniferula</taxon>
    </lineage>
</organism>
<sequence>MKNITTSLVALAATTAMSQAAIVAFSAEDGLLGSNWITGVSDAGELNPGAIGGAYVTSSNATGDSPTSANQVATYTVALDAATTYDLYVRIRVDENGGNSAGVDSIFIGEGFGIKVLGDNAQWTRVNGLNENSNSYVNPESVEITNDTWNWVKFSGQVTQDEPVGTFTTATGVETFQVGHREELWIDAYAFVDTGEVVTSAQLTAAVVPEPSSSALIGLAGVALIFRRRK</sequence>
<keyword evidence="4" id="KW-1185">Reference proteome</keyword>
<protein>
    <submittedName>
        <fullName evidence="3">PEP-CTERM sorting domain-containing protein</fullName>
    </submittedName>
</protein>
<evidence type="ECO:0000313" key="4">
    <source>
        <dbReference type="Proteomes" id="UP000557872"/>
    </source>
</evidence>
<comment type="caution">
    <text evidence="3">The sequence shown here is derived from an EMBL/GenBank/DDBJ whole genome shotgun (WGS) entry which is preliminary data.</text>
</comment>
<gene>
    <name evidence="3" type="ORF">HW115_13720</name>
</gene>
<dbReference type="AlphaFoldDB" id="A0A851GH39"/>
<feature type="domain" description="Ice-binding protein C-terminal" evidence="2">
    <location>
        <begin position="208"/>
        <end position="229"/>
    </location>
</feature>
<evidence type="ECO:0000313" key="3">
    <source>
        <dbReference type="EMBL" id="NWK56676.1"/>
    </source>
</evidence>
<dbReference type="NCBIfam" id="TIGR02595">
    <property type="entry name" value="PEP_CTERM"/>
    <property type="match status" value="1"/>
</dbReference>
<dbReference type="RefSeq" id="WP_178933476.1">
    <property type="nucleotide sequence ID" value="NZ_JACBAZ010000005.1"/>
</dbReference>
<evidence type="ECO:0000259" key="2">
    <source>
        <dbReference type="Pfam" id="PF07589"/>
    </source>
</evidence>
<dbReference type="Proteomes" id="UP000557872">
    <property type="component" value="Unassembled WGS sequence"/>
</dbReference>
<accession>A0A851GH39</accession>
<feature type="chain" id="PRO_5032679149" evidence="1">
    <location>
        <begin position="21"/>
        <end position="230"/>
    </location>
</feature>
<reference evidence="3 4" key="1">
    <citation type="submission" date="2020-07" db="EMBL/GenBank/DDBJ databases">
        <title>Roseicoccus Jingziensis gen. nov., sp. nov., isolated from coastal seawater.</title>
        <authorList>
            <person name="Feng X."/>
        </authorList>
    </citation>
    <scope>NUCLEOTIDE SEQUENCE [LARGE SCALE GENOMIC DNA]</scope>
    <source>
        <strain evidence="3 4">N1E253</strain>
    </source>
</reference>
<keyword evidence="1" id="KW-0732">Signal</keyword>
<name>A0A851GH39_9BACT</name>
<proteinExistence type="predicted"/>